<comment type="caution">
    <text evidence="8">The sequence shown here is derived from an EMBL/GenBank/DDBJ whole genome shotgun (WGS) entry which is preliminary data.</text>
</comment>
<comment type="function">
    <text evidence="5">NDH-1 shuttles electrons from NADH, via FMN and iron-sulfur (Fe-S) centers, to quinones in the respiratory chain. The immediate electron acceptor for the enzyme in this species is believed to be ubiquinone. Couples the redox reaction to proton translocation (for every two electrons transferred, four hydrogen ions are translocated across the cytoplasmic membrane), and thus conserves the redox energy in a proton gradient.</text>
</comment>
<feature type="transmembrane region" description="Helical" evidence="5">
    <location>
        <begin position="347"/>
        <end position="368"/>
    </location>
</feature>
<evidence type="ECO:0000313" key="8">
    <source>
        <dbReference type="EMBL" id="ODA34586.1"/>
    </source>
</evidence>
<dbReference type="NCBIfam" id="TIGR01770">
    <property type="entry name" value="NDH_I_N"/>
    <property type="match status" value="1"/>
</dbReference>
<accession>A0A1C3EMW8</accession>
<feature type="transmembrane region" description="Helical" evidence="5">
    <location>
        <begin position="52"/>
        <end position="70"/>
    </location>
</feature>
<feature type="domain" description="NADH:quinone oxidoreductase/Mrp antiporter transmembrane" evidence="7">
    <location>
        <begin position="135"/>
        <end position="442"/>
    </location>
</feature>
<sequence>MSQPDAAMISSVTSAAGKVIPELVLLGTVCINFLVGPFLVTPSGRALPGLRHRWGGIAIAAICTALYLWWTGSTEVVTTGPFRVDNIVWYVRGVMLIAALLLVLVNWSQIEDGKAAESHACLLAITAGVNLVALANDLTTLFLALELISIPTYLFLFLPRKDAATQEAGVKYFLLSVFSSAIMLYGFSLIYGMAGTTDLPAIQTALANSNQTPVLAILGMVFVVAGLAFRLTAVPFHFYAPDVFQGSAASGAALLSFVPKLAGFIALIRLLEPVVDAAPGLLLADVMLPMLWWLSVITMFVGNFLGILQNDLRRMLAYSGVAHVGYMLVGLNVGHHTTSVPDGIEALLFYLAVYGLMTIGAFAVLIAAERDNKPLETLDQLAGLHRVRPGLALMLMVFMFSLAGMPPTAGFLAKLNLFFAAWAQGDVSNRWLALFMVINAAMGSWYYLRVVGAMYLREPLDEHHGSHAPAPIIASVACTAMVITLFFVPTWLWTMVQTVRSS</sequence>
<reference evidence="8 9" key="1">
    <citation type="submission" date="2016-05" db="EMBL/GenBank/DDBJ databases">
        <title>Genomic and physiological characterization of Planctopirus sp. isolated from fresh water lake.</title>
        <authorList>
            <person name="Subhash Y."/>
            <person name="Ramana C."/>
        </authorList>
    </citation>
    <scope>NUCLEOTIDE SEQUENCE [LARGE SCALE GENOMIC DNA]</scope>
    <source>
        <strain evidence="8 9">JC280</strain>
    </source>
</reference>
<feature type="transmembrane region" description="Helical" evidence="5">
    <location>
        <begin position="119"/>
        <end position="135"/>
    </location>
</feature>
<feature type="transmembrane region" description="Helical" evidence="5">
    <location>
        <begin position="90"/>
        <end position="107"/>
    </location>
</feature>
<keyword evidence="5" id="KW-0813">Transport</keyword>
<dbReference type="PANTHER" id="PTHR22773">
    <property type="entry name" value="NADH DEHYDROGENASE"/>
    <property type="match status" value="1"/>
</dbReference>
<dbReference type="AlphaFoldDB" id="A0A1C3EMW8"/>
<keyword evidence="5" id="KW-0874">Quinone</keyword>
<dbReference type="HAMAP" id="MF_00445">
    <property type="entry name" value="NDH1_NuoN_1"/>
    <property type="match status" value="1"/>
</dbReference>
<dbReference type="InterPro" id="IPR001750">
    <property type="entry name" value="ND/Mrp_TM"/>
</dbReference>
<feature type="transmembrane region" description="Helical" evidence="5">
    <location>
        <begin position="170"/>
        <end position="194"/>
    </location>
</feature>
<evidence type="ECO:0000256" key="1">
    <source>
        <dbReference type="ARBA" id="ARBA00004127"/>
    </source>
</evidence>
<dbReference type="Proteomes" id="UP000094828">
    <property type="component" value="Unassembled WGS sequence"/>
</dbReference>
<keyword evidence="3 5" id="KW-1133">Transmembrane helix</keyword>
<evidence type="ECO:0000256" key="5">
    <source>
        <dbReference type="HAMAP-Rule" id="MF_00445"/>
    </source>
</evidence>
<keyword evidence="5" id="KW-1003">Cell membrane</keyword>
<dbReference type="GO" id="GO:0008137">
    <property type="term" value="F:NADH dehydrogenase (ubiquinone) activity"/>
    <property type="evidence" value="ECO:0007669"/>
    <property type="project" value="InterPro"/>
</dbReference>
<dbReference type="GO" id="GO:0048038">
    <property type="term" value="F:quinone binding"/>
    <property type="evidence" value="ECO:0007669"/>
    <property type="project" value="UniProtKB-KW"/>
</dbReference>
<feature type="transmembrane region" description="Helical" evidence="5">
    <location>
        <begin position="20"/>
        <end position="40"/>
    </location>
</feature>
<comment type="catalytic activity">
    <reaction evidence="5">
        <text>a quinone + NADH + 5 H(+)(in) = a quinol + NAD(+) + 4 H(+)(out)</text>
        <dbReference type="Rhea" id="RHEA:57888"/>
        <dbReference type="ChEBI" id="CHEBI:15378"/>
        <dbReference type="ChEBI" id="CHEBI:24646"/>
        <dbReference type="ChEBI" id="CHEBI:57540"/>
        <dbReference type="ChEBI" id="CHEBI:57945"/>
        <dbReference type="ChEBI" id="CHEBI:132124"/>
    </reaction>
</comment>
<dbReference type="EMBL" id="LYDR01000039">
    <property type="protein sequence ID" value="ODA34586.1"/>
    <property type="molecule type" value="Genomic_DNA"/>
</dbReference>
<evidence type="ECO:0000256" key="6">
    <source>
        <dbReference type="RuleBase" id="RU000320"/>
    </source>
</evidence>
<comment type="subcellular location">
    <subcellularLocation>
        <location evidence="5">Cell membrane</location>
        <topology evidence="5">Multi-pass membrane protein</topology>
    </subcellularLocation>
    <subcellularLocation>
        <location evidence="1">Endomembrane system</location>
        <topology evidence="1">Multi-pass membrane protein</topology>
    </subcellularLocation>
    <subcellularLocation>
        <location evidence="6">Membrane</location>
        <topology evidence="6">Multi-pass membrane protein</topology>
    </subcellularLocation>
</comment>
<feature type="transmembrane region" description="Helical" evidence="5">
    <location>
        <begin position="214"/>
        <end position="240"/>
    </location>
</feature>
<evidence type="ECO:0000256" key="3">
    <source>
        <dbReference type="ARBA" id="ARBA00022989"/>
    </source>
</evidence>
<evidence type="ECO:0000256" key="2">
    <source>
        <dbReference type="ARBA" id="ARBA00022692"/>
    </source>
</evidence>
<organism evidence="8 9">
    <name type="scientific">Planctopirus hydrillae</name>
    <dbReference type="NCBI Taxonomy" id="1841610"/>
    <lineage>
        <taxon>Bacteria</taxon>
        <taxon>Pseudomonadati</taxon>
        <taxon>Planctomycetota</taxon>
        <taxon>Planctomycetia</taxon>
        <taxon>Planctomycetales</taxon>
        <taxon>Planctomycetaceae</taxon>
        <taxon>Planctopirus</taxon>
    </lineage>
</organism>
<keyword evidence="5" id="KW-0520">NAD</keyword>
<comment type="subunit">
    <text evidence="5">NDH-1 is composed of 14 different subunits. Subunits NuoA, H, J, K, L, M, N constitute the membrane sector of the complex.</text>
</comment>
<keyword evidence="5" id="KW-1278">Translocase</keyword>
<comment type="similarity">
    <text evidence="5">Belongs to the complex I subunit 2 family.</text>
</comment>
<feature type="transmembrane region" description="Helical" evidence="5">
    <location>
        <begin position="469"/>
        <end position="493"/>
    </location>
</feature>
<keyword evidence="4 5" id="KW-0472">Membrane</keyword>
<keyword evidence="9" id="KW-1185">Reference proteome</keyword>
<dbReference type="EC" id="7.1.1.-" evidence="5"/>
<keyword evidence="5" id="KW-0830">Ubiquinone</keyword>
<feature type="transmembrane region" description="Helical" evidence="5">
    <location>
        <begin position="252"/>
        <end position="271"/>
    </location>
</feature>
<feature type="transmembrane region" description="Helical" evidence="5">
    <location>
        <begin position="315"/>
        <end position="335"/>
    </location>
</feature>
<keyword evidence="2 5" id="KW-0812">Transmembrane</keyword>
<feature type="transmembrane region" description="Helical" evidence="5">
    <location>
        <begin position="141"/>
        <end position="158"/>
    </location>
</feature>
<dbReference type="Pfam" id="PF00361">
    <property type="entry name" value="Proton_antipo_M"/>
    <property type="match status" value="1"/>
</dbReference>
<dbReference type="InterPro" id="IPR010096">
    <property type="entry name" value="NADH-Q_OxRdtase_suN/2"/>
</dbReference>
<evidence type="ECO:0000259" key="7">
    <source>
        <dbReference type="Pfam" id="PF00361"/>
    </source>
</evidence>
<gene>
    <name evidence="5" type="primary">nuoN</name>
    <name evidence="8" type="ORF">A6X21_02575</name>
</gene>
<dbReference type="GO" id="GO:0050136">
    <property type="term" value="F:NADH dehydrogenase (quinone) (non-electrogenic) activity"/>
    <property type="evidence" value="ECO:0007669"/>
    <property type="project" value="UniProtKB-UniRule"/>
</dbReference>
<dbReference type="GO" id="GO:0012505">
    <property type="term" value="C:endomembrane system"/>
    <property type="evidence" value="ECO:0007669"/>
    <property type="project" value="UniProtKB-SubCell"/>
</dbReference>
<feature type="transmembrane region" description="Helical" evidence="5">
    <location>
        <begin position="291"/>
        <end position="308"/>
    </location>
</feature>
<feature type="transmembrane region" description="Helical" evidence="5">
    <location>
        <begin position="431"/>
        <end position="448"/>
    </location>
</feature>
<dbReference type="GO" id="GO:0042773">
    <property type="term" value="P:ATP synthesis coupled electron transport"/>
    <property type="evidence" value="ECO:0007669"/>
    <property type="project" value="InterPro"/>
</dbReference>
<dbReference type="GO" id="GO:0005886">
    <property type="term" value="C:plasma membrane"/>
    <property type="evidence" value="ECO:0007669"/>
    <property type="project" value="UniProtKB-SubCell"/>
</dbReference>
<name>A0A1C3EMW8_9PLAN</name>
<dbReference type="RefSeq" id="WP_068846056.1">
    <property type="nucleotide sequence ID" value="NZ_LYDR01000039.1"/>
</dbReference>
<dbReference type="OrthoDB" id="9807568at2"/>
<feature type="transmembrane region" description="Helical" evidence="5">
    <location>
        <begin position="389"/>
        <end position="411"/>
    </location>
</feature>
<evidence type="ECO:0000313" key="9">
    <source>
        <dbReference type="Proteomes" id="UP000094828"/>
    </source>
</evidence>
<proteinExistence type="inferred from homology"/>
<dbReference type="STRING" id="1841610.A6X21_02575"/>
<protein>
    <recommendedName>
        <fullName evidence="5">NADH-quinone oxidoreductase subunit N</fullName>
        <ecNumber evidence="5">7.1.1.-</ecNumber>
    </recommendedName>
    <alternativeName>
        <fullName evidence="5">NADH dehydrogenase I subunit N</fullName>
    </alternativeName>
    <alternativeName>
        <fullName evidence="5">NDH-1 subunit N</fullName>
    </alternativeName>
</protein>
<evidence type="ECO:0000256" key="4">
    <source>
        <dbReference type="ARBA" id="ARBA00023136"/>
    </source>
</evidence>